<evidence type="ECO:0000256" key="8">
    <source>
        <dbReference type="PROSITE-ProRule" id="PRU01360"/>
    </source>
</evidence>
<evidence type="ECO:0000259" key="11">
    <source>
        <dbReference type="Pfam" id="PF00593"/>
    </source>
</evidence>
<feature type="chain" id="PRO_5002428658" evidence="10">
    <location>
        <begin position="22"/>
        <end position="923"/>
    </location>
</feature>
<dbReference type="Pfam" id="PF07715">
    <property type="entry name" value="Plug"/>
    <property type="match status" value="1"/>
</dbReference>
<dbReference type="CDD" id="cd01347">
    <property type="entry name" value="ligand_gated_channel"/>
    <property type="match status" value="1"/>
</dbReference>
<keyword evidence="7 8" id="KW-0998">Cell outer membrane</keyword>
<dbReference type="OrthoDB" id="8727862at2"/>
<dbReference type="NCBIfam" id="TIGR01782">
    <property type="entry name" value="TonB-Xanth-Caul"/>
    <property type="match status" value="1"/>
</dbReference>
<dbReference type="InterPro" id="IPR010104">
    <property type="entry name" value="TonB_rcpt_bac"/>
</dbReference>
<evidence type="ECO:0000256" key="10">
    <source>
        <dbReference type="SAM" id="SignalP"/>
    </source>
</evidence>
<dbReference type="EMBL" id="BAZW01000008">
    <property type="protein sequence ID" value="GAO29296.1"/>
    <property type="molecule type" value="Genomic_DNA"/>
</dbReference>
<evidence type="ECO:0000256" key="1">
    <source>
        <dbReference type="ARBA" id="ARBA00004571"/>
    </source>
</evidence>
<dbReference type="InterPro" id="IPR037066">
    <property type="entry name" value="Plug_dom_sf"/>
</dbReference>
<keyword evidence="6 8" id="KW-0472">Membrane</keyword>
<protein>
    <submittedName>
        <fullName evidence="13">TonB-dependent receptor</fullName>
    </submittedName>
</protein>
<sequence length="923" mass="104100">MTKLKFFLSVFLLTLALAVQAEPSGVIKGRVLDADNLSLPGAAVFIESINKGAISDNHGYFTITGIPGGAYQLSVTYIGFNPDEKQVSVEDGETAVVDFSLKSGIELSEIVVSGQLQGQSKALNTQMNKGNITNIISSDQVGRFPDANIGDALKRIPGINVQYDQGEARFGNIRGTSPQYNSVMVNGERIPSAEAEDRTVQLDLVPADMIQSIEVNKAVTPDMDADAIGGAVNLVTRSAPYDRRVSLTLGSGYNILVEKPIYNGAFVIGDRFLNNKLGVIASASYHNHQLGSDNFESEWDYMDENDKDGTAFTEEIQIRQYYLQRIRQSYSLSFDYKLNENHTLFANGIYNHRNDWENRYRTVYKDIEFDEDANAWIGMMEKETKGGNPDTKNARLEDQRMMNFTLGGDHQLGPVSADWTASYSKASEERPNERYIVYEVEDLTFATDFTDKGAPKVTGVSPSSSADFSSDYAFAEITEEFQLTEDIDKNFKLNFLIPWLEDDFKNSLKLGVRYKGKEKMRNNRMFEYSPNDEDAFNAATLGNLENLTKDNFLAGDYAAGQQVSKEYLGELDLTNSSLFEEEPIVEEEAGNFNATENIVGGYVMLNQNLGPNLLVIAGVRVENTSQEYQGNQYDADEDVNTLSEKVSDSYVNVLPGLHLKYDFNRTTILRAAWTNTLARPNYFSLVPYREIEREDNEIAIGNPELIPTTSMNFDLMFEKYFQSIGILSGGVFYKDIKDFIVTETRENYLFEGTTWDTYSQPINGGNAEIFGLELAAQRQLDFLPGFWKNFGVYTNYTYTTSSISDFRIEGREDDDISLPGTAKHTFNGSLSYESKRFSFRTSLNYSSDFVDEFGEEAFYDRYYNETVHLDVNANYAITPKFRLYAEANNLLNTPLYYYQGVSSRLMQAEYYNVRFQFGVKFDL</sequence>
<dbReference type="GO" id="GO:0009279">
    <property type="term" value="C:cell outer membrane"/>
    <property type="evidence" value="ECO:0007669"/>
    <property type="project" value="UniProtKB-SubCell"/>
</dbReference>
<evidence type="ECO:0000256" key="6">
    <source>
        <dbReference type="ARBA" id="ARBA00023136"/>
    </source>
</evidence>
<dbReference type="SUPFAM" id="SSF49464">
    <property type="entry name" value="Carboxypeptidase regulatory domain-like"/>
    <property type="match status" value="1"/>
</dbReference>
<accession>A0A0E9LVY5</accession>
<feature type="domain" description="TonB-dependent receptor plug" evidence="12">
    <location>
        <begin position="131"/>
        <end position="231"/>
    </location>
</feature>
<keyword evidence="4 8" id="KW-0812">Transmembrane</keyword>
<dbReference type="Proteomes" id="UP000032900">
    <property type="component" value="Unassembled WGS sequence"/>
</dbReference>
<keyword evidence="13" id="KW-0675">Receptor</keyword>
<feature type="domain" description="TonB-dependent receptor-like beta-barrel" evidence="11">
    <location>
        <begin position="473"/>
        <end position="890"/>
    </location>
</feature>
<dbReference type="InterPro" id="IPR000531">
    <property type="entry name" value="Beta-barrel_TonB"/>
</dbReference>
<dbReference type="Gene3D" id="2.40.170.20">
    <property type="entry name" value="TonB-dependent receptor, beta-barrel domain"/>
    <property type="match status" value="1"/>
</dbReference>
<proteinExistence type="inferred from homology"/>
<dbReference type="PANTHER" id="PTHR40980:SF4">
    <property type="entry name" value="TONB-DEPENDENT RECEPTOR-LIKE BETA-BARREL DOMAIN-CONTAINING PROTEIN"/>
    <property type="match status" value="1"/>
</dbReference>
<keyword evidence="5 9" id="KW-0798">TonB box</keyword>
<dbReference type="InterPro" id="IPR008969">
    <property type="entry name" value="CarboxyPept-like_regulatory"/>
</dbReference>
<dbReference type="InterPro" id="IPR039426">
    <property type="entry name" value="TonB-dep_rcpt-like"/>
</dbReference>
<evidence type="ECO:0000313" key="13">
    <source>
        <dbReference type="EMBL" id="GAO29296.1"/>
    </source>
</evidence>
<comment type="similarity">
    <text evidence="8 9">Belongs to the TonB-dependent receptor family.</text>
</comment>
<keyword evidence="14" id="KW-1185">Reference proteome</keyword>
<dbReference type="Gene3D" id="2.170.130.10">
    <property type="entry name" value="TonB-dependent receptor, plug domain"/>
    <property type="match status" value="1"/>
</dbReference>
<evidence type="ECO:0000313" key="14">
    <source>
        <dbReference type="Proteomes" id="UP000032900"/>
    </source>
</evidence>
<dbReference type="RefSeq" id="WP_062123429.1">
    <property type="nucleotide sequence ID" value="NZ_BAZW01000008.1"/>
</dbReference>
<evidence type="ECO:0000256" key="4">
    <source>
        <dbReference type="ARBA" id="ARBA00022692"/>
    </source>
</evidence>
<dbReference type="SUPFAM" id="SSF56935">
    <property type="entry name" value="Porins"/>
    <property type="match status" value="1"/>
</dbReference>
<evidence type="ECO:0000256" key="3">
    <source>
        <dbReference type="ARBA" id="ARBA00022452"/>
    </source>
</evidence>
<dbReference type="InterPro" id="IPR036942">
    <property type="entry name" value="Beta-barrel_TonB_sf"/>
</dbReference>
<evidence type="ECO:0000256" key="2">
    <source>
        <dbReference type="ARBA" id="ARBA00022448"/>
    </source>
</evidence>
<evidence type="ECO:0000256" key="9">
    <source>
        <dbReference type="RuleBase" id="RU003357"/>
    </source>
</evidence>
<dbReference type="PROSITE" id="PS52016">
    <property type="entry name" value="TONB_DEPENDENT_REC_3"/>
    <property type="match status" value="1"/>
</dbReference>
<gene>
    <name evidence="13" type="ORF">JCM15548_11470</name>
</gene>
<dbReference type="Pfam" id="PF13715">
    <property type="entry name" value="CarbopepD_reg_2"/>
    <property type="match status" value="1"/>
</dbReference>
<dbReference type="Gene3D" id="2.60.40.1120">
    <property type="entry name" value="Carboxypeptidase-like, regulatory domain"/>
    <property type="match status" value="1"/>
</dbReference>
<keyword evidence="10" id="KW-0732">Signal</keyword>
<dbReference type="PANTHER" id="PTHR40980">
    <property type="entry name" value="PLUG DOMAIN-CONTAINING PROTEIN"/>
    <property type="match status" value="1"/>
</dbReference>
<comment type="subcellular location">
    <subcellularLocation>
        <location evidence="1 8">Cell outer membrane</location>
        <topology evidence="1 8">Multi-pass membrane protein</topology>
    </subcellularLocation>
</comment>
<comment type="caution">
    <text evidence="13">The sequence shown here is derived from an EMBL/GenBank/DDBJ whole genome shotgun (WGS) entry which is preliminary data.</text>
</comment>
<reference evidence="13 14" key="1">
    <citation type="journal article" date="2015" name="Microbes Environ.">
        <title>Distribution and evolution of nitrogen fixation genes in the phylum bacteroidetes.</title>
        <authorList>
            <person name="Inoue J."/>
            <person name="Oshima K."/>
            <person name="Suda W."/>
            <person name="Sakamoto M."/>
            <person name="Iino T."/>
            <person name="Noda S."/>
            <person name="Hongoh Y."/>
            <person name="Hattori M."/>
            <person name="Ohkuma M."/>
        </authorList>
    </citation>
    <scope>NUCLEOTIDE SEQUENCE [LARGE SCALE GENOMIC DNA]</scope>
    <source>
        <strain evidence="13">JCM 15548</strain>
    </source>
</reference>
<organism evidence="13 14">
    <name type="scientific">Geofilum rubicundum JCM 15548</name>
    <dbReference type="NCBI Taxonomy" id="1236989"/>
    <lineage>
        <taxon>Bacteria</taxon>
        <taxon>Pseudomonadati</taxon>
        <taxon>Bacteroidota</taxon>
        <taxon>Bacteroidia</taxon>
        <taxon>Marinilabiliales</taxon>
        <taxon>Marinilabiliaceae</taxon>
        <taxon>Geofilum</taxon>
    </lineage>
</organism>
<feature type="signal peptide" evidence="10">
    <location>
        <begin position="1"/>
        <end position="21"/>
    </location>
</feature>
<keyword evidence="2 8" id="KW-0813">Transport</keyword>
<dbReference type="Pfam" id="PF00593">
    <property type="entry name" value="TonB_dep_Rec_b-barrel"/>
    <property type="match status" value="1"/>
</dbReference>
<evidence type="ECO:0000256" key="5">
    <source>
        <dbReference type="ARBA" id="ARBA00023077"/>
    </source>
</evidence>
<keyword evidence="3 8" id="KW-1134">Transmembrane beta strand</keyword>
<dbReference type="STRING" id="1236989.JCM15548_11470"/>
<evidence type="ECO:0000256" key="7">
    <source>
        <dbReference type="ARBA" id="ARBA00023237"/>
    </source>
</evidence>
<evidence type="ECO:0000259" key="12">
    <source>
        <dbReference type="Pfam" id="PF07715"/>
    </source>
</evidence>
<name>A0A0E9LVY5_9BACT</name>
<dbReference type="InterPro" id="IPR012910">
    <property type="entry name" value="Plug_dom"/>
</dbReference>
<dbReference type="AlphaFoldDB" id="A0A0E9LVY5"/>